<organism evidence="1 2">
    <name type="scientific">Idiomarina aquatica</name>
    <dbReference type="NCBI Taxonomy" id="1327752"/>
    <lineage>
        <taxon>Bacteria</taxon>
        <taxon>Pseudomonadati</taxon>
        <taxon>Pseudomonadota</taxon>
        <taxon>Gammaproteobacteria</taxon>
        <taxon>Alteromonadales</taxon>
        <taxon>Idiomarinaceae</taxon>
        <taxon>Idiomarina</taxon>
    </lineage>
</organism>
<sequence length="240" mass="26718">MQNKTNRPAIVNKQSFALITAALVSALISGCGTRIDAIQDTATYALFGRPDLTLTAEQIDERRFPLQYVTLGQQPRVALGLAFNDKGLYKWLSQSQEVLVTHHGRIVQTQGLKNDLAWVDNLAADPLVCLTKGGSHCQLNWRTTAQVGNGLDMAETTIQSRFEQQGQQTLNLTHTDPMQVIHWRETITTAAGEQWVNHYWLEKETRRVVKSEQTISPAFPLTVTEEIKPYSGDLNSGGSQ</sequence>
<evidence type="ECO:0000313" key="2">
    <source>
        <dbReference type="Proteomes" id="UP000295531"/>
    </source>
</evidence>
<dbReference type="EMBL" id="SNXI01000002">
    <property type="protein sequence ID" value="TDP40202.1"/>
    <property type="molecule type" value="Genomic_DNA"/>
</dbReference>
<proteinExistence type="predicted"/>
<dbReference type="SUPFAM" id="SSF159270">
    <property type="entry name" value="YmcC-like"/>
    <property type="match status" value="1"/>
</dbReference>
<dbReference type="InterPro" id="IPR023373">
    <property type="entry name" value="YmcC_sf"/>
</dbReference>
<dbReference type="Gene3D" id="2.40.360.10">
    <property type="entry name" value="YmcC-like"/>
    <property type="match status" value="1"/>
</dbReference>
<keyword evidence="2" id="KW-1185">Reference proteome</keyword>
<reference evidence="1 2" key="1">
    <citation type="submission" date="2019-03" db="EMBL/GenBank/DDBJ databases">
        <title>Freshwater and sediment microbial communities from various areas in North America, analyzing microbe dynamics in response to fracking.</title>
        <authorList>
            <person name="Lamendella R."/>
        </authorList>
    </citation>
    <scope>NUCLEOTIDE SEQUENCE [LARGE SCALE GENOMIC DNA]</scope>
    <source>
        <strain evidence="1 2">18_TX</strain>
    </source>
</reference>
<name>A0A4R6PNP6_9GAMM</name>
<keyword evidence="1" id="KW-0449">Lipoprotein</keyword>
<protein>
    <submittedName>
        <fullName evidence="1">Group 4 capsule polysaccharide lipoprotein GfcB/YjbF</fullName>
    </submittedName>
</protein>
<dbReference type="Pfam" id="PF11102">
    <property type="entry name" value="YjbF"/>
    <property type="match status" value="1"/>
</dbReference>
<gene>
    <name evidence="1" type="ORF">DEU29_102102</name>
</gene>
<accession>A0A4R6PNP6</accession>
<comment type="caution">
    <text evidence="1">The sequence shown here is derived from an EMBL/GenBank/DDBJ whole genome shotgun (WGS) entry which is preliminary data.</text>
</comment>
<dbReference type="OrthoDB" id="6240809at2"/>
<dbReference type="Proteomes" id="UP000295531">
    <property type="component" value="Unassembled WGS sequence"/>
</dbReference>
<dbReference type="InterPro" id="IPR021308">
    <property type="entry name" value="GfcB"/>
</dbReference>
<dbReference type="PROSITE" id="PS51257">
    <property type="entry name" value="PROKAR_LIPOPROTEIN"/>
    <property type="match status" value="1"/>
</dbReference>
<evidence type="ECO:0000313" key="1">
    <source>
        <dbReference type="EMBL" id="TDP40202.1"/>
    </source>
</evidence>
<dbReference type="AlphaFoldDB" id="A0A4R6PNP6"/>